<dbReference type="SUPFAM" id="SSF49464">
    <property type="entry name" value="Carboxypeptidase regulatory domain-like"/>
    <property type="match status" value="1"/>
</dbReference>
<dbReference type="GO" id="GO:0004180">
    <property type="term" value="F:carboxypeptidase activity"/>
    <property type="evidence" value="ECO:0007669"/>
    <property type="project" value="UniProtKB-KW"/>
</dbReference>
<feature type="chain" id="PRO_5026322239" evidence="1">
    <location>
        <begin position="24"/>
        <end position="637"/>
    </location>
</feature>
<keyword evidence="2" id="KW-0378">Hydrolase</keyword>
<sequence>MKIFGAKLLLLLCGGFVAQVALAQTTLIRGIVKDSHNEEPIPFASVEVYPARKGAVTDSLGNFSIDITGYAADSLFVSYVGYFRKALAIAELNLSKPVIINLEREVSGGVLVKTKANWGLILWRKVVRRKPYNDRSRFSNYSYEVHNKLELDLNKVNAEKIKEMKLLKPFAFVLNNVDTTEAGPPFLPIYLAETISDYWYSSNPKRRREEIKASKTNGIDNESVTRQLGSMYQNVNVYNNFIPVFDKQFVSPLSDNGDAYYNYRIADTVMLNGRRYYHWLFSPKRKGESTFEGDAWIHDSTFAVQRIQLRIDATSTVNFVENLSIYQDYRLIDDSLWFLSKDKFIADIYPIGKNKSGMKGRKTTTYRNVLVNNDAVLQELAKNTLPEQVIVLPGSEEKNEGFWSDARHEELNKNEQAIYKMIDTLQQMPIFKKYYNTVSFLTTGYKPIGNYEIGPWFNWISLNAWEGLRTRFDLGTTPGFNKNMYLHGYLAYGFGDKKLKGKAELYYFFEKNPRKMLHVSYLNDLDNGQNYYDEVSLDNIFTLAIRKPDIPIKFMKVERQEIEYFTSNEKGWSLKLEARRTQYEPLKNIPLKNNFTGGKGQALTNFETTVAVRFAYLERFLNGNYFRTKPRQRLSHS</sequence>
<organism evidence="2 3">
    <name type="scientific">Phnomibacter ginsenosidimutans</name>
    <dbReference type="NCBI Taxonomy" id="2676868"/>
    <lineage>
        <taxon>Bacteria</taxon>
        <taxon>Pseudomonadati</taxon>
        <taxon>Bacteroidota</taxon>
        <taxon>Chitinophagia</taxon>
        <taxon>Chitinophagales</taxon>
        <taxon>Chitinophagaceae</taxon>
        <taxon>Phnomibacter</taxon>
    </lineage>
</organism>
<dbReference type="InterPro" id="IPR043741">
    <property type="entry name" value="DUF5686"/>
</dbReference>
<dbReference type="EMBL" id="CP046566">
    <property type="protein sequence ID" value="QGW29820.1"/>
    <property type="molecule type" value="Genomic_DNA"/>
</dbReference>
<dbReference type="Gene3D" id="2.60.40.1120">
    <property type="entry name" value="Carboxypeptidase-like, regulatory domain"/>
    <property type="match status" value="1"/>
</dbReference>
<reference evidence="2 3" key="1">
    <citation type="submission" date="2019-11" db="EMBL/GenBank/DDBJ databases">
        <authorList>
            <person name="Im W.T."/>
        </authorList>
    </citation>
    <scope>NUCLEOTIDE SEQUENCE [LARGE SCALE GENOMIC DNA]</scope>
    <source>
        <strain evidence="2 3">SB-02</strain>
    </source>
</reference>
<evidence type="ECO:0000256" key="1">
    <source>
        <dbReference type="SAM" id="SignalP"/>
    </source>
</evidence>
<evidence type="ECO:0000313" key="3">
    <source>
        <dbReference type="Proteomes" id="UP000426027"/>
    </source>
</evidence>
<dbReference type="Pfam" id="PF18939">
    <property type="entry name" value="DUF5686"/>
    <property type="match status" value="1"/>
</dbReference>
<accession>A0A6I6GHC0</accession>
<name>A0A6I6GHC0_9BACT</name>
<proteinExistence type="predicted"/>
<keyword evidence="2" id="KW-0121">Carboxypeptidase</keyword>
<protein>
    <submittedName>
        <fullName evidence="2">Carboxypeptidase-like regulatory domain-containing protein</fullName>
    </submittedName>
</protein>
<dbReference type="KEGG" id="fls:GLV81_18370"/>
<keyword evidence="1" id="KW-0732">Signal</keyword>
<evidence type="ECO:0000313" key="2">
    <source>
        <dbReference type="EMBL" id="QGW29820.1"/>
    </source>
</evidence>
<keyword evidence="2" id="KW-0645">Protease</keyword>
<dbReference type="RefSeq" id="WP_157480362.1">
    <property type="nucleotide sequence ID" value="NZ_CP046566.1"/>
</dbReference>
<dbReference type="Pfam" id="PF13715">
    <property type="entry name" value="CarbopepD_reg_2"/>
    <property type="match status" value="1"/>
</dbReference>
<gene>
    <name evidence="2" type="ORF">GLV81_18370</name>
</gene>
<keyword evidence="3" id="KW-1185">Reference proteome</keyword>
<dbReference type="InterPro" id="IPR008969">
    <property type="entry name" value="CarboxyPept-like_regulatory"/>
</dbReference>
<dbReference type="Proteomes" id="UP000426027">
    <property type="component" value="Chromosome"/>
</dbReference>
<dbReference type="AlphaFoldDB" id="A0A6I6GHC0"/>
<feature type="signal peptide" evidence="1">
    <location>
        <begin position="1"/>
        <end position="23"/>
    </location>
</feature>